<dbReference type="SUPFAM" id="SSF56935">
    <property type="entry name" value="Porins"/>
    <property type="match status" value="1"/>
</dbReference>
<evidence type="ECO:0000259" key="8">
    <source>
        <dbReference type="Pfam" id="PF07715"/>
    </source>
</evidence>
<dbReference type="AlphaFoldDB" id="A0A1M5G2E8"/>
<keyword evidence="3 7" id="KW-1134">Transmembrane beta strand</keyword>
<evidence type="ECO:0000256" key="4">
    <source>
        <dbReference type="ARBA" id="ARBA00022692"/>
    </source>
</evidence>
<organism evidence="9 10">
    <name type="scientific">Pedobacter caeni</name>
    <dbReference type="NCBI Taxonomy" id="288992"/>
    <lineage>
        <taxon>Bacteria</taxon>
        <taxon>Pseudomonadati</taxon>
        <taxon>Bacteroidota</taxon>
        <taxon>Sphingobacteriia</taxon>
        <taxon>Sphingobacteriales</taxon>
        <taxon>Sphingobacteriaceae</taxon>
        <taxon>Pedobacter</taxon>
    </lineage>
</organism>
<dbReference type="NCBIfam" id="TIGR04056">
    <property type="entry name" value="OMP_RagA_SusC"/>
    <property type="match status" value="1"/>
</dbReference>
<dbReference type="InterPro" id="IPR023997">
    <property type="entry name" value="TonB-dep_OMP_SusC/RagA_CS"/>
</dbReference>
<evidence type="ECO:0000313" key="9">
    <source>
        <dbReference type="EMBL" id="SHF97592.1"/>
    </source>
</evidence>
<dbReference type="Proteomes" id="UP000184287">
    <property type="component" value="Unassembled WGS sequence"/>
</dbReference>
<evidence type="ECO:0000256" key="3">
    <source>
        <dbReference type="ARBA" id="ARBA00022452"/>
    </source>
</evidence>
<dbReference type="RefSeq" id="WP_200800978.1">
    <property type="nucleotide sequence ID" value="NZ_FQUQ01000004.1"/>
</dbReference>
<evidence type="ECO:0000256" key="1">
    <source>
        <dbReference type="ARBA" id="ARBA00004571"/>
    </source>
</evidence>
<evidence type="ECO:0000256" key="6">
    <source>
        <dbReference type="ARBA" id="ARBA00023237"/>
    </source>
</evidence>
<dbReference type="NCBIfam" id="TIGR04057">
    <property type="entry name" value="SusC_RagA_signa"/>
    <property type="match status" value="1"/>
</dbReference>
<dbReference type="InterPro" id="IPR012910">
    <property type="entry name" value="Plug_dom"/>
</dbReference>
<evidence type="ECO:0000256" key="5">
    <source>
        <dbReference type="ARBA" id="ARBA00023136"/>
    </source>
</evidence>
<comment type="similarity">
    <text evidence="7">Belongs to the TonB-dependent receptor family.</text>
</comment>
<dbReference type="InterPro" id="IPR037066">
    <property type="entry name" value="Plug_dom_sf"/>
</dbReference>
<dbReference type="GO" id="GO:0009279">
    <property type="term" value="C:cell outer membrane"/>
    <property type="evidence" value="ECO:0007669"/>
    <property type="project" value="UniProtKB-SubCell"/>
</dbReference>
<dbReference type="InterPro" id="IPR039426">
    <property type="entry name" value="TonB-dep_rcpt-like"/>
</dbReference>
<evidence type="ECO:0000256" key="7">
    <source>
        <dbReference type="PROSITE-ProRule" id="PRU01360"/>
    </source>
</evidence>
<keyword evidence="5 7" id="KW-0472">Membrane</keyword>
<dbReference type="SUPFAM" id="SSF49464">
    <property type="entry name" value="Carboxypeptidase regulatory domain-like"/>
    <property type="match status" value="1"/>
</dbReference>
<comment type="subcellular location">
    <subcellularLocation>
        <location evidence="1 7">Cell outer membrane</location>
        <topology evidence="1 7">Multi-pass membrane protein</topology>
    </subcellularLocation>
</comment>
<proteinExistence type="inferred from homology"/>
<keyword evidence="4 7" id="KW-0812">Transmembrane</keyword>
<dbReference type="Gene3D" id="2.40.170.20">
    <property type="entry name" value="TonB-dependent receptor, beta-barrel domain"/>
    <property type="match status" value="1"/>
</dbReference>
<dbReference type="STRING" id="288992.SAMN04488522_10415"/>
<keyword evidence="6 7" id="KW-0998">Cell outer membrane</keyword>
<evidence type="ECO:0000256" key="2">
    <source>
        <dbReference type="ARBA" id="ARBA00022448"/>
    </source>
</evidence>
<sequence length="1126" mass="123100">MDKKSTLKHLPMLSITVFTGLLLSMPCTNLKAQQVKKTDTGSVSIPVITISGQVRDEHGNPLPGASVLAKEIRKGTMTDVNGHFSMMVNKGATLQISYVSMVTQVIKVEKSSVLNIELKSTDASLGEVVVTGYNQTTTRRTTGSIAIVDGSELKNKPLQNVDKLLQGKVAGLVVTSVSGRPGESSSIRIRGTNTLTGNAEPLWVVDGVPLQKDIPKISSSQVKANDFNTIFSGGLAGINPNDIASITVLKDASAAAIYGSRAAGGVIVVTTKRGVSGNMQVSYSTNATVSMAPQRDAGLMNSREKLAWEQQLWDDFSAPGFAAKGYYPSIGLVGMVRSGKGKYAGLSPAQQDQVIQDAGNHTTDWFNELFSNSFSQSHYLSFSGGNDKSTYYLSTGYSNNNGLVQKTSADRYNVNAKVNLTPNSKLSIGLITDLSYQTAKSPGATLDLFKYAYFANPYERPYDADGSYKSDETFFNLKAVNGGGFDVYTPPNGINVFREINESSQLAKNFSGTVTMDLSYKFNNDFKFVGIGSYSYTDNRNDNINGRYTYNAFKDRLYFDGVSSKRTYGSITQSNANNSSYLLRGQFQYDKTIGNKHSISALAGTEIRKQQLKSVFAKRYGYDEITGNSSMPVKPKPENTNEVDYNELINYANMVDGLSGQTISDEAFASFYGAVDYAYDRKYIASFTARTDGSNNFGSKQQFNPVWSFGLSWNADQETFFESLKPVLSSLSLKLATGYTGNINKGVYPQLVMDYMNNFRKTEEEYYRMGRIANAPNPNLRWEKTQDLKGGIDFGFLKNRIRGSIEAYYRKSTDLVTELKVPTTTGFSSQKFNTSETTNKGLEFSLSTLNVKTAKFSWSTSINAAYNMNTLTKYTNPNGTLNVSGGQQAVGYPIGSIFSGKVIGIDPETGIYKYQLRPDAAITDRTGLRNDKNYTHYLGTSIAPLTGGFSTTASYKDFSLSVSGNYSIGGKIIEQIAPILSSNELDGMTRTEGLPTFQNDLYVNHVNVPKEWANRWTPSNPITSGYPRIIDPFAAPLLLDMNNPIFGSTTKASMMQNVSYLRIGSVTASYSIPTILAKRMKLQSLGFSMSVTNLFTITNYKGIDPETPGAVYPLTRSVSFGLNVGL</sequence>
<dbReference type="PROSITE" id="PS52016">
    <property type="entry name" value="TONB_DEPENDENT_REC_3"/>
    <property type="match status" value="1"/>
</dbReference>
<keyword evidence="2 7" id="KW-0813">Transport</keyword>
<dbReference type="Gene3D" id="2.60.40.1120">
    <property type="entry name" value="Carboxypeptidase-like, regulatory domain"/>
    <property type="match status" value="1"/>
</dbReference>
<dbReference type="Pfam" id="PF13715">
    <property type="entry name" value="CarbopepD_reg_2"/>
    <property type="match status" value="1"/>
</dbReference>
<accession>A0A1M5G2E8</accession>
<name>A0A1M5G2E8_9SPHI</name>
<dbReference type="InterPro" id="IPR008969">
    <property type="entry name" value="CarboxyPept-like_regulatory"/>
</dbReference>
<dbReference type="InterPro" id="IPR023996">
    <property type="entry name" value="TonB-dep_OMP_SusC/RagA"/>
</dbReference>
<keyword evidence="10" id="KW-1185">Reference proteome</keyword>
<reference evidence="10" key="1">
    <citation type="submission" date="2016-11" db="EMBL/GenBank/DDBJ databases">
        <authorList>
            <person name="Varghese N."/>
            <person name="Submissions S."/>
        </authorList>
    </citation>
    <scope>NUCLEOTIDE SEQUENCE [LARGE SCALE GENOMIC DNA]</scope>
    <source>
        <strain evidence="10">DSM 16990</strain>
    </source>
</reference>
<dbReference type="EMBL" id="FQUQ01000004">
    <property type="protein sequence ID" value="SHF97592.1"/>
    <property type="molecule type" value="Genomic_DNA"/>
</dbReference>
<evidence type="ECO:0000313" key="10">
    <source>
        <dbReference type="Proteomes" id="UP000184287"/>
    </source>
</evidence>
<dbReference type="Pfam" id="PF07715">
    <property type="entry name" value="Plug"/>
    <property type="match status" value="1"/>
</dbReference>
<gene>
    <name evidence="9" type="ORF">SAMN04488522_10415</name>
</gene>
<feature type="domain" description="TonB-dependent receptor plug" evidence="8">
    <location>
        <begin position="138"/>
        <end position="266"/>
    </location>
</feature>
<dbReference type="Gene3D" id="2.170.130.10">
    <property type="entry name" value="TonB-dependent receptor, plug domain"/>
    <property type="match status" value="1"/>
</dbReference>
<dbReference type="InterPro" id="IPR036942">
    <property type="entry name" value="Beta-barrel_TonB_sf"/>
</dbReference>
<protein>
    <submittedName>
        <fullName evidence="9">TonB-linked outer membrane protein, SusC/RagA family</fullName>
    </submittedName>
</protein>